<dbReference type="EMBL" id="GBRH01179054">
    <property type="protein sequence ID" value="JAE18842.1"/>
    <property type="molecule type" value="Transcribed_RNA"/>
</dbReference>
<reference evidence="1" key="1">
    <citation type="submission" date="2014-09" db="EMBL/GenBank/DDBJ databases">
        <authorList>
            <person name="Magalhaes I.L.F."/>
            <person name="Oliveira U."/>
            <person name="Santos F.R."/>
            <person name="Vidigal T.H.D.A."/>
            <person name="Brescovit A.D."/>
            <person name="Santos A.J."/>
        </authorList>
    </citation>
    <scope>NUCLEOTIDE SEQUENCE</scope>
    <source>
        <tissue evidence="1">Shoot tissue taken approximately 20 cm above the soil surface</tissue>
    </source>
</reference>
<name>A0A0A9G2V8_ARUDO</name>
<accession>A0A0A9G2V8</accession>
<protein>
    <submittedName>
        <fullName evidence="1">Uncharacterized protein</fullName>
    </submittedName>
</protein>
<sequence>MPSGSTSNSLAHAFVYPASCRLSSAAITPQILASAPSPCCLESLAVWPWEMKVARSWNAP</sequence>
<dbReference type="AlphaFoldDB" id="A0A0A9G2V8"/>
<organism evidence="1">
    <name type="scientific">Arundo donax</name>
    <name type="common">Giant reed</name>
    <name type="synonym">Donax arundinaceus</name>
    <dbReference type="NCBI Taxonomy" id="35708"/>
    <lineage>
        <taxon>Eukaryota</taxon>
        <taxon>Viridiplantae</taxon>
        <taxon>Streptophyta</taxon>
        <taxon>Embryophyta</taxon>
        <taxon>Tracheophyta</taxon>
        <taxon>Spermatophyta</taxon>
        <taxon>Magnoliopsida</taxon>
        <taxon>Liliopsida</taxon>
        <taxon>Poales</taxon>
        <taxon>Poaceae</taxon>
        <taxon>PACMAD clade</taxon>
        <taxon>Arundinoideae</taxon>
        <taxon>Arundineae</taxon>
        <taxon>Arundo</taxon>
    </lineage>
</organism>
<evidence type="ECO:0000313" key="1">
    <source>
        <dbReference type="EMBL" id="JAE18842.1"/>
    </source>
</evidence>
<reference evidence="1" key="2">
    <citation type="journal article" date="2015" name="Data Brief">
        <title>Shoot transcriptome of the giant reed, Arundo donax.</title>
        <authorList>
            <person name="Barrero R.A."/>
            <person name="Guerrero F.D."/>
            <person name="Moolhuijzen P."/>
            <person name="Goolsby J.A."/>
            <person name="Tidwell J."/>
            <person name="Bellgard S.E."/>
            <person name="Bellgard M.I."/>
        </authorList>
    </citation>
    <scope>NUCLEOTIDE SEQUENCE</scope>
    <source>
        <tissue evidence="1">Shoot tissue taken approximately 20 cm above the soil surface</tissue>
    </source>
</reference>
<proteinExistence type="predicted"/>